<proteinExistence type="predicted"/>
<reference evidence="2" key="1">
    <citation type="journal article" date="2020" name="Stud. Mycol.">
        <title>101 Dothideomycetes genomes: a test case for predicting lifestyles and emergence of pathogens.</title>
        <authorList>
            <person name="Haridas S."/>
            <person name="Albert R."/>
            <person name="Binder M."/>
            <person name="Bloem J."/>
            <person name="Labutti K."/>
            <person name="Salamov A."/>
            <person name="Andreopoulos B."/>
            <person name="Baker S."/>
            <person name="Barry K."/>
            <person name="Bills G."/>
            <person name="Bluhm B."/>
            <person name="Cannon C."/>
            <person name="Castanera R."/>
            <person name="Culley D."/>
            <person name="Daum C."/>
            <person name="Ezra D."/>
            <person name="Gonzalez J."/>
            <person name="Henrissat B."/>
            <person name="Kuo A."/>
            <person name="Liang C."/>
            <person name="Lipzen A."/>
            <person name="Lutzoni F."/>
            <person name="Magnuson J."/>
            <person name="Mondo S."/>
            <person name="Nolan M."/>
            <person name="Ohm R."/>
            <person name="Pangilinan J."/>
            <person name="Park H.-J."/>
            <person name="Ramirez L."/>
            <person name="Alfaro M."/>
            <person name="Sun H."/>
            <person name="Tritt A."/>
            <person name="Yoshinaga Y."/>
            <person name="Zwiers L.-H."/>
            <person name="Turgeon B."/>
            <person name="Goodwin S."/>
            <person name="Spatafora J."/>
            <person name="Crous P."/>
            <person name="Grigoriev I."/>
        </authorList>
    </citation>
    <scope>NUCLEOTIDE SEQUENCE</scope>
    <source>
        <strain evidence="2">SCOH1-5</strain>
    </source>
</reference>
<accession>A0A6A6EXI8</accession>
<evidence type="ECO:0000313" key="2">
    <source>
        <dbReference type="EMBL" id="KAF2206928.1"/>
    </source>
</evidence>
<keyword evidence="3" id="KW-1185">Reference proteome</keyword>
<name>A0A6A6EXI8_9PEZI</name>
<organism evidence="2 3">
    <name type="scientific">Cercospora zeae-maydis SCOH1-5</name>
    <dbReference type="NCBI Taxonomy" id="717836"/>
    <lineage>
        <taxon>Eukaryota</taxon>
        <taxon>Fungi</taxon>
        <taxon>Dikarya</taxon>
        <taxon>Ascomycota</taxon>
        <taxon>Pezizomycotina</taxon>
        <taxon>Dothideomycetes</taxon>
        <taxon>Dothideomycetidae</taxon>
        <taxon>Mycosphaerellales</taxon>
        <taxon>Mycosphaerellaceae</taxon>
        <taxon>Cercospora</taxon>
    </lineage>
</organism>
<dbReference type="EMBL" id="ML992709">
    <property type="protein sequence ID" value="KAF2206928.1"/>
    <property type="molecule type" value="Genomic_DNA"/>
</dbReference>
<feature type="compositionally biased region" description="Basic residues" evidence="1">
    <location>
        <begin position="132"/>
        <end position="144"/>
    </location>
</feature>
<feature type="region of interest" description="Disordered" evidence="1">
    <location>
        <begin position="285"/>
        <end position="308"/>
    </location>
</feature>
<evidence type="ECO:0000256" key="1">
    <source>
        <dbReference type="SAM" id="MobiDB-lite"/>
    </source>
</evidence>
<gene>
    <name evidence="2" type="ORF">CERZMDRAFT_102894</name>
</gene>
<feature type="compositionally biased region" description="Basic and acidic residues" evidence="1">
    <location>
        <begin position="196"/>
        <end position="213"/>
    </location>
</feature>
<feature type="compositionally biased region" description="Basic and acidic residues" evidence="1">
    <location>
        <begin position="75"/>
        <end position="89"/>
    </location>
</feature>
<feature type="compositionally biased region" description="Polar residues" evidence="1">
    <location>
        <begin position="166"/>
        <end position="177"/>
    </location>
</feature>
<dbReference type="Proteomes" id="UP000799539">
    <property type="component" value="Unassembled WGS sequence"/>
</dbReference>
<dbReference type="AlphaFoldDB" id="A0A6A6EXI8"/>
<protein>
    <submittedName>
        <fullName evidence="2">Uncharacterized protein</fullName>
    </submittedName>
</protein>
<sequence length="328" mass="36556">MAETEIRRTRARDGIVKKSWKVRENENENENEKEKEKEKEKGGAGGVREKGEGRRRRGKDEVAVRKQKQKHKSKNTAEHREVNVHDRKPPSSTEDVPIEQRRSMEGENTVAEEREEIGGGGGGGEQDDVRRGVKSRSSKKRRKVSVVVQERELSSTSPQQPVPRTPKNSRSAIGNKNQPRRSKRFLRSQATVAEGHGTRKTMEAFSNKHEVTRDTGSSAKHSLASPTKGTGSPKARPAVSKRKAARNPPAPWRRTRRKQPGCCAELSPRTVKRDMALIVRVEVSEEKKKKSKRKVRGRTSSGGEIYVQTPSTGGLASVLVEALKTPTS</sequence>
<evidence type="ECO:0000313" key="3">
    <source>
        <dbReference type="Proteomes" id="UP000799539"/>
    </source>
</evidence>
<feature type="compositionally biased region" description="Polar residues" evidence="1">
    <location>
        <begin position="214"/>
        <end position="230"/>
    </location>
</feature>
<feature type="compositionally biased region" description="Basic and acidic residues" evidence="1">
    <location>
        <begin position="1"/>
        <end position="64"/>
    </location>
</feature>
<feature type="region of interest" description="Disordered" evidence="1">
    <location>
        <begin position="1"/>
        <end position="269"/>
    </location>
</feature>
<feature type="compositionally biased region" description="Basic residues" evidence="1">
    <location>
        <begin position="65"/>
        <end position="74"/>
    </location>
</feature>